<dbReference type="EMBL" id="JANUGU010000008">
    <property type="protein sequence ID" value="MCS0660333.1"/>
    <property type="molecule type" value="Genomic_DNA"/>
</dbReference>
<keyword evidence="2" id="KW-0964">Secreted</keyword>
<dbReference type="InterPro" id="IPR011049">
    <property type="entry name" value="Serralysin-like_metalloprot_C"/>
</dbReference>
<dbReference type="InterPro" id="IPR025282">
    <property type="entry name" value="DUF4214"/>
</dbReference>
<dbReference type="PRINTS" id="PR00313">
    <property type="entry name" value="CABNDNGRPT"/>
</dbReference>
<proteinExistence type="predicted"/>
<dbReference type="Gene3D" id="1.10.3130.20">
    <property type="entry name" value="Phycobilisome linker domain"/>
    <property type="match status" value="1"/>
</dbReference>
<evidence type="ECO:0000256" key="2">
    <source>
        <dbReference type="ARBA" id="ARBA00022525"/>
    </source>
</evidence>
<accession>A0ABT2D263</accession>
<evidence type="ECO:0000313" key="4">
    <source>
        <dbReference type="EMBL" id="MCS0660333.1"/>
    </source>
</evidence>
<comment type="caution">
    <text evidence="4">The sequence shown here is derived from an EMBL/GenBank/DDBJ whole genome shotgun (WGS) entry which is preliminary data.</text>
</comment>
<evidence type="ECO:0000259" key="3">
    <source>
        <dbReference type="Pfam" id="PF13946"/>
    </source>
</evidence>
<dbReference type="Pfam" id="PF00353">
    <property type="entry name" value="HemolysinCabind"/>
    <property type="match status" value="1"/>
</dbReference>
<organism evidence="4 5">
    <name type="scientific">Massilia terrae</name>
    <dbReference type="NCBI Taxonomy" id="1811224"/>
    <lineage>
        <taxon>Bacteria</taxon>
        <taxon>Pseudomonadati</taxon>
        <taxon>Pseudomonadota</taxon>
        <taxon>Betaproteobacteria</taxon>
        <taxon>Burkholderiales</taxon>
        <taxon>Oxalobacteraceae</taxon>
        <taxon>Telluria group</taxon>
        <taxon>Massilia</taxon>
    </lineage>
</organism>
<evidence type="ECO:0000313" key="5">
    <source>
        <dbReference type="Proteomes" id="UP001204621"/>
    </source>
</evidence>
<dbReference type="InterPro" id="IPR050557">
    <property type="entry name" value="RTX_toxin/Mannuronan_C5-epim"/>
</dbReference>
<sequence length="334" mass="35587">MANLTISQANFSFGHLTDWNWTLSDTVLGLTYTNNSQQKIILAGTFLVTTDSSIAGTINQVTLLQSGAEVFKVTGLSLDAKTMANLVDNVTDSTAAFAYMLGGDDTIVGSSGRDLLYGYAGNDTIVAGDGDDVIDGGSGNNMLDGGRGFDIVRYSGKLADYTIARSGIDGVLDNYTVSDNKGGSRDSLHSVEMIEFSDKVFLPIDVHGASGQIFRLYQAALDRLPDAPGIGYWEHQMESGASLTSIAREFVKSAEYQSLYGGKSNTELVNAFYQHILHRAGDQAGVDFWVGVLDRHAATTEQVLTLISDSPENVQLSVGVIGVGLVVDAPIMTL</sequence>
<dbReference type="InterPro" id="IPR038255">
    <property type="entry name" value="PBS_linker_sf"/>
</dbReference>
<dbReference type="Gene3D" id="2.150.10.10">
    <property type="entry name" value="Serralysin-like metalloprotease, C-terminal"/>
    <property type="match status" value="1"/>
</dbReference>
<dbReference type="Pfam" id="PF13946">
    <property type="entry name" value="DUF4214"/>
    <property type="match status" value="1"/>
</dbReference>
<dbReference type="PANTHER" id="PTHR38340">
    <property type="entry name" value="S-LAYER PROTEIN"/>
    <property type="match status" value="1"/>
</dbReference>
<keyword evidence="5" id="KW-1185">Reference proteome</keyword>
<evidence type="ECO:0000256" key="1">
    <source>
        <dbReference type="ARBA" id="ARBA00004613"/>
    </source>
</evidence>
<dbReference type="RefSeq" id="WP_258813528.1">
    <property type="nucleotide sequence ID" value="NZ_JANUGU010000008.1"/>
</dbReference>
<name>A0ABT2D263_9BURK</name>
<gene>
    <name evidence="4" type="ORF">NX778_19850</name>
</gene>
<protein>
    <submittedName>
        <fullName evidence="4">DUF4214 domain-containing protein</fullName>
    </submittedName>
</protein>
<dbReference type="SUPFAM" id="SSF51120">
    <property type="entry name" value="beta-Roll"/>
    <property type="match status" value="1"/>
</dbReference>
<dbReference type="PANTHER" id="PTHR38340:SF1">
    <property type="entry name" value="S-LAYER PROTEIN"/>
    <property type="match status" value="1"/>
</dbReference>
<comment type="subcellular location">
    <subcellularLocation>
        <location evidence="1">Secreted</location>
    </subcellularLocation>
</comment>
<dbReference type="Proteomes" id="UP001204621">
    <property type="component" value="Unassembled WGS sequence"/>
</dbReference>
<feature type="domain" description="DUF4214" evidence="3">
    <location>
        <begin position="247"/>
        <end position="316"/>
    </location>
</feature>
<reference evidence="4 5" key="1">
    <citation type="submission" date="2022-08" db="EMBL/GenBank/DDBJ databases">
        <title>Reclassification of Massilia species as members of the genera Telluria, Duganella, Pseudoduganella, Mokoshia gen. nov. and Zemynaea gen. nov. using orthogonal and non-orthogonal genome-based approaches.</title>
        <authorList>
            <person name="Bowman J.P."/>
        </authorList>
    </citation>
    <scope>NUCLEOTIDE SEQUENCE [LARGE SCALE GENOMIC DNA]</scope>
    <source>
        <strain evidence="4 5">JCM 31606</strain>
    </source>
</reference>
<dbReference type="InterPro" id="IPR001343">
    <property type="entry name" value="Hemolysn_Ca-bd"/>
</dbReference>